<evidence type="ECO:0000256" key="5">
    <source>
        <dbReference type="SAM" id="Phobius"/>
    </source>
</evidence>
<dbReference type="Pfam" id="PF00902">
    <property type="entry name" value="TatC"/>
    <property type="match status" value="1"/>
</dbReference>
<dbReference type="GO" id="GO:0009977">
    <property type="term" value="F:proton motive force dependent protein transmembrane transporter activity"/>
    <property type="evidence" value="ECO:0007669"/>
    <property type="project" value="TreeGrafter"/>
</dbReference>
<dbReference type="EMBL" id="UINC01021753">
    <property type="protein sequence ID" value="SVA89971.1"/>
    <property type="molecule type" value="Genomic_DNA"/>
</dbReference>
<evidence type="ECO:0008006" key="7">
    <source>
        <dbReference type="Google" id="ProtNLM"/>
    </source>
</evidence>
<dbReference type="GO" id="GO:0033281">
    <property type="term" value="C:TAT protein transport complex"/>
    <property type="evidence" value="ECO:0007669"/>
    <property type="project" value="TreeGrafter"/>
</dbReference>
<reference evidence="6" key="1">
    <citation type="submission" date="2018-05" db="EMBL/GenBank/DDBJ databases">
        <authorList>
            <person name="Lanie J.A."/>
            <person name="Ng W.-L."/>
            <person name="Kazmierczak K.M."/>
            <person name="Andrzejewski T.M."/>
            <person name="Davidsen T.M."/>
            <person name="Wayne K.J."/>
            <person name="Tettelin H."/>
            <person name="Glass J.I."/>
            <person name="Rusch D."/>
            <person name="Podicherti R."/>
            <person name="Tsui H.-C.T."/>
            <person name="Winkler M.E."/>
        </authorList>
    </citation>
    <scope>NUCLEOTIDE SEQUENCE</scope>
</reference>
<dbReference type="InterPro" id="IPR002033">
    <property type="entry name" value="TatC"/>
</dbReference>
<evidence type="ECO:0000256" key="2">
    <source>
        <dbReference type="ARBA" id="ARBA00022692"/>
    </source>
</evidence>
<evidence type="ECO:0000256" key="3">
    <source>
        <dbReference type="ARBA" id="ARBA00022989"/>
    </source>
</evidence>
<protein>
    <recommendedName>
        <fullName evidence="7">Sec-independent protein translocase protein TatC</fullName>
    </recommendedName>
</protein>
<organism evidence="6">
    <name type="scientific">marine metagenome</name>
    <dbReference type="NCBI Taxonomy" id="408172"/>
    <lineage>
        <taxon>unclassified sequences</taxon>
        <taxon>metagenomes</taxon>
        <taxon>ecological metagenomes</taxon>
    </lineage>
</organism>
<dbReference type="PRINTS" id="PR01840">
    <property type="entry name" value="TATCFAMILY"/>
</dbReference>
<feature type="transmembrane region" description="Helical" evidence="5">
    <location>
        <begin position="65"/>
        <end position="89"/>
    </location>
</feature>
<dbReference type="PANTHER" id="PTHR30371:SF0">
    <property type="entry name" value="SEC-INDEPENDENT PROTEIN TRANSLOCASE PROTEIN TATC, CHLOROPLASTIC-RELATED"/>
    <property type="match status" value="1"/>
</dbReference>
<accession>A0A381ZLX4</accession>
<comment type="subcellular location">
    <subcellularLocation>
        <location evidence="1">Membrane</location>
        <topology evidence="1">Multi-pass membrane protein</topology>
    </subcellularLocation>
</comment>
<sequence>MKGHSEQPLIKHLFELRTTALRCIISIILITIILLPFANQIYSFIATPLIAKLPEGSSMIATEVASPFFAPFKLTLFCGIFFSIPYILYQTWSFIAPGLYINEKKLILPLLVSSSLLFYLGIFFAYYVVFPILFAFLTTTAPSNITVMTDINHYLDFILKLFFA</sequence>
<dbReference type="GO" id="GO:0043953">
    <property type="term" value="P:protein transport by the Tat complex"/>
    <property type="evidence" value="ECO:0007669"/>
    <property type="project" value="TreeGrafter"/>
</dbReference>
<feature type="transmembrane region" description="Helical" evidence="5">
    <location>
        <begin position="110"/>
        <end position="137"/>
    </location>
</feature>
<keyword evidence="4 5" id="KW-0472">Membrane</keyword>
<dbReference type="PANTHER" id="PTHR30371">
    <property type="entry name" value="SEC-INDEPENDENT PROTEIN TRANSLOCASE PROTEIN TATC"/>
    <property type="match status" value="1"/>
</dbReference>
<name>A0A381ZLX4_9ZZZZ</name>
<feature type="non-terminal residue" evidence="6">
    <location>
        <position position="164"/>
    </location>
</feature>
<feature type="transmembrane region" description="Helical" evidence="5">
    <location>
        <begin position="21"/>
        <end position="45"/>
    </location>
</feature>
<evidence type="ECO:0000256" key="1">
    <source>
        <dbReference type="ARBA" id="ARBA00004141"/>
    </source>
</evidence>
<dbReference type="GO" id="GO:0065002">
    <property type="term" value="P:intracellular protein transmembrane transport"/>
    <property type="evidence" value="ECO:0007669"/>
    <property type="project" value="TreeGrafter"/>
</dbReference>
<evidence type="ECO:0000256" key="4">
    <source>
        <dbReference type="ARBA" id="ARBA00023136"/>
    </source>
</evidence>
<dbReference type="NCBIfam" id="TIGR00945">
    <property type="entry name" value="tatC"/>
    <property type="match status" value="1"/>
</dbReference>
<proteinExistence type="predicted"/>
<gene>
    <name evidence="6" type="ORF">METZ01_LOCUS142825</name>
</gene>
<keyword evidence="3 5" id="KW-1133">Transmembrane helix</keyword>
<dbReference type="AlphaFoldDB" id="A0A381ZLX4"/>
<evidence type="ECO:0000313" key="6">
    <source>
        <dbReference type="EMBL" id="SVA89971.1"/>
    </source>
</evidence>
<keyword evidence="2 5" id="KW-0812">Transmembrane</keyword>